<sequence>MSYYKGSGYGGSRGSYRGGSSSYRGGGSGDSSWRGGRGSSFSSSRPVGSSSGGSSRYYASSPPSSSYDSRSRSSYVGGSGGGTTSSGDRYSSSNRRDDSYSRYPEISSSYGSRDYGRGSSPEPSRKRVRGDSPAYMGGRRSHERSFSTSGGGSGADYSSSRVGGSGGGSFYDKGSSSGTLGGGYLSEKGTYREVRESRPPHHAPPATANDYPPFRKPSFPSPRGGGSAGGIGGFRASRRGLRSSRGIGGSFRPSSAYLSRKRLADSFHLRRRGLTSRTSYLRRLKQYRLLKRHPRVSERRRRITEDGQDGEHDDDKSQDEEMGEEDDDEVIEVGESSQEDEEEEEEEEDEDDDEEEEEEDDEGEEEAEEGAEGEVTKDEEASKDAKEAEEGEVEGGEGEEKDKEGGNSSKEGAEEKESKDKEAKDSSKEGSSSPKKVVKKKKKVVAKKTKTTKTSESKEGKKAAKDESGGEEKDGEKKHTLTNFLGHPYIKLRCPHCHFACVTFKEYSRHLGTAKHLAAMSTLSAKLRKTFVTMRLDQRKMQKVLDEEAKSVNSRLRTLFCSICKLNYRTLKSQHQSSLSHRKMKEFQSPYCRVCRITYKSAWAYEQHVCELQHIKRKARLERLSKPPGSKDLDNSDINLDTNNFMVLDAVGSGDDSEGEKSDNEEKGEKSEETKDKSKLTKEKKKKKEIKLGQGSEFCKLVEVYFCELCKIYLPRLDDKDRALTVHCRSRTHLQRYIRSRDDRTLRRKAVRLHKEREKLKEKAKEKKTSKDDSKSTDENSAEKMEEGGDDKATKDDSKEGENEDKAWSEVDKDLSCLLNEEEVSSGKQRSDEDDEEEEDDEESKEGERYDRFKHSEKDKLKDESLAGSPVIEKQTSANKAKSTTSGSTVKEDESVDIANTANGSISSAEKKKIEAAE</sequence>
<evidence type="ECO:0000256" key="1">
    <source>
        <dbReference type="SAM" id="MobiDB-lite"/>
    </source>
</evidence>
<feature type="region of interest" description="Disordered" evidence="1">
    <location>
        <begin position="283"/>
        <end position="476"/>
    </location>
</feature>
<feature type="compositionally biased region" description="Low complexity" evidence="1">
    <location>
        <begin position="101"/>
        <end position="120"/>
    </location>
</feature>
<feature type="compositionally biased region" description="Basic residues" evidence="1">
    <location>
        <begin position="283"/>
        <end position="302"/>
    </location>
</feature>
<evidence type="ECO:0000259" key="2">
    <source>
        <dbReference type="SMART" id="SM00355"/>
    </source>
</evidence>
<dbReference type="EMBL" id="JAPXFL010000011">
    <property type="protein sequence ID" value="KAK9499962.1"/>
    <property type="molecule type" value="Genomic_DNA"/>
</dbReference>
<dbReference type="PANTHER" id="PTHR15491:SF18">
    <property type="entry name" value="CIZ1 ZINC FINGER PROTEIN, ISOFORM A"/>
    <property type="match status" value="1"/>
</dbReference>
<feature type="region of interest" description="Disordered" evidence="1">
    <location>
        <begin position="1"/>
        <end position="263"/>
    </location>
</feature>
<evidence type="ECO:0000313" key="3">
    <source>
        <dbReference type="EMBL" id="KAK9499962.1"/>
    </source>
</evidence>
<feature type="compositionally biased region" description="Polar residues" evidence="1">
    <location>
        <begin position="898"/>
        <end position="908"/>
    </location>
</feature>
<feature type="domain" description="C2H2-type" evidence="2">
    <location>
        <begin position="590"/>
        <end position="614"/>
    </location>
</feature>
<reference evidence="3 4" key="1">
    <citation type="submission" date="2022-12" db="EMBL/GenBank/DDBJ databases">
        <title>Chromosome-level genome assembly of true bugs.</title>
        <authorList>
            <person name="Ma L."/>
            <person name="Li H."/>
        </authorList>
    </citation>
    <scope>NUCLEOTIDE SEQUENCE [LARGE SCALE GENOMIC DNA]</scope>
    <source>
        <strain evidence="3">Lab_2022b</strain>
    </source>
</reference>
<gene>
    <name evidence="3" type="ORF">O3M35_002891</name>
</gene>
<keyword evidence="4" id="KW-1185">Reference proteome</keyword>
<protein>
    <recommendedName>
        <fullName evidence="2">C2H2-type domain-containing protein</fullName>
    </recommendedName>
</protein>
<feature type="compositionally biased region" description="Basic and acidic residues" evidence="1">
    <location>
        <begin position="846"/>
        <end position="865"/>
    </location>
</feature>
<feature type="compositionally biased region" description="Gly residues" evidence="1">
    <location>
        <begin position="223"/>
        <end position="233"/>
    </location>
</feature>
<dbReference type="Proteomes" id="UP001461498">
    <property type="component" value="Unassembled WGS sequence"/>
</dbReference>
<proteinExistence type="predicted"/>
<feature type="compositionally biased region" description="Basic and acidic residues" evidence="1">
    <location>
        <begin position="453"/>
        <end position="476"/>
    </location>
</feature>
<feature type="region of interest" description="Disordered" evidence="1">
    <location>
        <begin position="652"/>
        <end position="687"/>
    </location>
</feature>
<feature type="domain" description="C2H2-type" evidence="2">
    <location>
        <begin position="492"/>
        <end position="516"/>
    </location>
</feature>
<name>A0AAW1CTU6_9HEMI</name>
<feature type="compositionally biased region" description="Gly residues" evidence="1">
    <location>
        <begin position="7"/>
        <end position="17"/>
    </location>
</feature>
<feature type="compositionally biased region" description="Low complexity" evidence="1">
    <location>
        <begin position="30"/>
        <end position="76"/>
    </location>
</feature>
<dbReference type="SMART" id="SM00355">
    <property type="entry name" value="ZnF_C2H2"/>
    <property type="match status" value="3"/>
</dbReference>
<feature type="domain" description="C2H2-type" evidence="2">
    <location>
        <begin position="705"/>
        <end position="733"/>
    </location>
</feature>
<feature type="compositionally biased region" description="Basic and acidic residues" evidence="1">
    <location>
        <begin position="303"/>
        <end position="315"/>
    </location>
</feature>
<accession>A0AAW1CTU6</accession>
<comment type="caution">
    <text evidence="3">The sequence shown here is derived from an EMBL/GenBank/DDBJ whole genome shotgun (WGS) entry which is preliminary data.</text>
</comment>
<feature type="compositionally biased region" description="Polar residues" evidence="1">
    <location>
        <begin position="874"/>
        <end position="889"/>
    </location>
</feature>
<dbReference type="InterPro" id="IPR026811">
    <property type="entry name" value="CIZ1"/>
</dbReference>
<feature type="compositionally biased region" description="Acidic residues" evidence="1">
    <location>
        <begin position="316"/>
        <end position="372"/>
    </location>
</feature>
<feature type="compositionally biased region" description="Basic residues" evidence="1">
    <location>
        <begin position="436"/>
        <end position="451"/>
    </location>
</feature>
<dbReference type="PANTHER" id="PTHR15491">
    <property type="match status" value="1"/>
</dbReference>
<feature type="compositionally biased region" description="Basic and acidic residues" evidence="1">
    <location>
        <begin position="909"/>
        <end position="918"/>
    </location>
</feature>
<feature type="compositionally biased region" description="Acidic residues" evidence="1">
    <location>
        <begin position="832"/>
        <end position="845"/>
    </location>
</feature>
<organism evidence="3 4">
    <name type="scientific">Rhynocoris fuscipes</name>
    <dbReference type="NCBI Taxonomy" id="488301"/>
    <lineage>
        <taxon>Eukaryota</taxon>
        <taxon>Metazoa</taxon>
        <taxon>Ecdysozoa</taxon>
        <taxon>Arthropoda</taxon>
        <taxon>Hexapoda</taxon>
        <taxon>Insecta</taxon>
        <taxon>Pterygota</taxon>
        <taxon>Neoptera</taxon>
        <taxon>Paraneoptera</taxon>
        <taxon>Hemiptera</taxon>
        <taxon>Heteroptera</taxon>
        <taxon>Panheteroptera</taxon>
        <taxon>Cimicomorpha</taxon>
        <taxon>Reduviidae</taxon>
        <taxon>Harpactorinae</taxon>
        <taxon>Harpactorini</taxon>
        <taxon>Rhynocoris</taxon>
    </lineage>
</organism>
<feature type="compositionally biased region" description="Basic and acidic residues" evidence="1">
    <location>
        <begin position="189"/>
        <end position="199"/>
    </location>
</feature>
<feature type="compositionally biased region" description="Basic and acidic residues" evidence="1">
    <location>
        <begin position="753"/>
        <end position="815"/>
    </location>
</feature>
<evidence type="ECO:0000313" key="4">
    <source>
        <dbReference type="Proteomes" id="UP001461498"/>
    </source>
</evidence>
<dbReference type="AlphaFoldDB" id="A0AAW1CTU6"/>
<feature type="region of interest" description="Disordered" evidence="1">
    <location>
        <begin position="748"/>
        <end position="918"/>
    </location>
</feature>
<dbReference type="InterPro" id="IPR013087">
    <property type="entry name" value="Znf_C2H2_type"/>
</dbReference>
<feature type="compositionally biased region" description="Basic and acidic residues" evidence="1">
    <location>
        <begin position="659"/>
        <end position="681"/>
    </location>
</feature>
<feature type="compositionally biased region" description="Basic and acidic residues" evidence="1">
    <location>
        <begin position="374"/>
        <end position="388"/>
    </location>
</feature>
<feature type="compositionally biased region" description="Basic and acidic residues" evidence="1">
    <location>
        <begin position="398"/>
        <end position="428"/>
    </location>
</feature>